<gene>
    <name evidence="3" type="ORF">GFP_L6_0120</name>
</gene>
<dbReference type="Pfam" id="PF00102">
    <property type="entry name" value="Y_phosphatase"/>
    <property type="match status" value="1"/>
</dbReference>
<evidence type="ECO:0000313" key="3">
    <source>
        <dbReference type="EMBL" id="ACE75221.1"/>
    </source>
</evidence>
<dbReference type="EMBL" id="EF710647">
    <property type="protein sequence ID" value="ACE75221.1"/>
    <property type="molecule type" value="Genomic_DNA"/>
</dbReference>
<dbReference type="InterPro" id="IPR050348">
    <property type="entry name" value="Protein-Tyr_Phosphatase"/>
</dbReference>
<dbReference type="SMART" id="SM00194">
    <property type="entry name" value="PTPc"/>
    <property type="match status" value="1"/>
</dbReference>
<feature type="domain" description="Tyrosine-protein phosphatase" evidence="1">
    <location>
        <begin position="27"/>
        <end position="284"/>
    </location>
</feature>
<dbReference type="PROSITE" id="PS50055">
    <property type="entry name" value="TYR_PHOSPHATASE_PTP"/>
    <property type="match status" value="1"/>
</dbReference>
<dbReference type="AlphaFoldDB" id="B7S8J6"/>
<reference evidence="3" key="1">
    <citation type="submission" date="2007-06" db="EMBL/GenBank/DDBJ databases">
        <title>Bracovirus Evolution: Comparative Genomics of Multiple Viral and Proviral Genomes.</title>
        <authorList>
            <person name="Desjardins C.A."/>
            <person name="Gundersen-Rindal D.E."/>
            <person name="Hostetler J.B."/>
            <person name="Tallon L.J."/>
            <person name="Utterback T.R."/>
            <person name="Fuester R.W."/>
            <person name="Schatz M.C."/>
            <person name="Pedroni M.J."/>
            <person name="Fadrosh D.W."/>
            <person name="Haas B.J."/>
            <person name="Toms B.S."/>
            <person name="Chen D."/>
            <person name="Nene V."/>
        </authorList>
    </citation>
    <scope>NUCLEOTIDE SEQUENCE</scope>
</reference>
<proteinExistence type="predicted"/>
<evidence type="ECO:0000259" key="2">
    <source>
        <dbReference type="PROSITE" id="PS50056"/>
    </source>
</evidence>
<dbReference type="InterPro" id="IPR003595">
    <property type="entry name" value="Tyr_Pase_cat"/>
</dbReference>
<dbReference type="InterPro" id="IPR000387">
    <property type="entry name" value="Tyr_Pase_dom"/>
</dbReference>
<dbReference type="InterPro" id="IPR029021">
    <property type="entry name" value="Prot-tyrosine_phosphatase-like"/>
</dbReference>
<dbReference type="PROSITE" id="PS50056">
    <property type="entry name" value="TYR_PHOSPHATASE_2"/>
    <property type="match status" value="1"/>
</dbReference>
<evidence type="ECO:0000259" key="1">
    <source>
        <dbReference type="PROSITE" id="PS50055"/>
    </source>
</evidence>
<protein>
    <submittedName>
        <fullName evidence="3">Protein tyrosine phosphatase</fullName>
    </submittedName>
</protein>
<dbReference type="Gene3D" id="3.90.190.10">
    <property type="entry name" value="Protein tyrosine phosphatase superfamily"/>
    <property type="match status" value="1"/>
</dbReference>
<dbReference type="PANTHER" id="PTHR19134:SF534">
    <property type="entry name" value="LD27988P"/>
    <property type="match status" value="1"/>
</dbReference>
<organism evidence="3">
    <name type="scientific">Glyptapanteles flavicoxis</name>
    <dbReference type="NCBI Taxonomy" id="463051"/>
    <lineage>
        <taxon>Eukaryota</taxon>
        <taxon>Metazoa</taxon>
        <taxon>Ecdysozoa</taxon>
        <taxon>Arthropoda</taxon>
        <taxon>Hexapoda</taxon>
        <taxon>Insecta</taxon>
        <taxon>Pterygota</taxon>
        <taxon>Neoptera</taxon>
        <taxon>Endopterygota</taxon>
        <taxon>Hymenoptera</taxon>
        <taxon>Apocrita</taxon>
        <taxon>Ichneumonoidea</taxon>
        <taxon>Braconidae</taxon>
        <taxon>Microgastrinae</taxon>
        <taxon>Glyptapanteles</taxon>
    </lineage>
</organism>
<dbReference type="GO" id="GO:0048666">
    <property type="term" value="P:neuron development"/>
    <property type="evidence" value="ECO:0007669"/>
    <property type="project" value="UniProtKB-ARBA"/>
</dbReference>
<feature type="domain" description="Tyrosine specific protein phosphatases" evidence="2">
    <location>
        <begin position="196"/>
        <end position="275"/>
    </location>
</feature>
<dbReference type="GO" id="GO:0009653">
    <property type="term" value="P:anatomical structure morphogenesis"/>
    <property type="evidence" value="ECO:0007669"/>
    <property type="project" value="UniProtKB-ARBA"/>
</dbReference>
<sequence>MTINYAVNINGRDFLQFMNKPDSLTSIIAEYYSLVPEREEEQNSLSAQNVIESIKGRGMQLVCYLNRCVKLRNKETILNASFIDGYQFHRKYMCIKSLQDNDCDKFWRAVWNHKVQIIVLISRSSDKNYQYWSPKEGCVMVGDKFKIKTLKISINPHYNLTLLVLTDQYGRVQKISHYQYTAWPSDNFSHQPDALIDFFCNVNDMWLQLERQTIDKKIAPIIVQCLDGISSSAVFCVFDICVAQFDKTGSLSLPSVLKKARQQKYGYMNDLNDYVFCYQLLGIYVKRKLSPLPFI</sequence>
<dbReference type="PRINTS" id="PR00700">
    <property type="entry name" value="PRTYPHPHTASE"/>
</dbReference>
<dbReference type="PANTHER" id="PTHR19134">
    <property type="entry name" value="RECEPTOR-TYPE TYROSINE-PROTEIN PHOSPHATASE"/>
    <property type="match status" value="1"/>
</dbReference>
<accession>B7S8J6</accession>
<dbReference type="SMART" id="SM00404">
    <property type="entry name" value="PTPc_motif"/>
    <property type="match status" value="1"/>
</dbReference>
<dbReference type="InterPro" id="IPR000242">
    <property type="entry name" value="PTP_cat"/>
</dbReference>
<dbReference type="GO" id="GO:0004725">
    <property type="term" value="F:protein tyrosine phosphatase activity"/>
    <property type="evidence" value="ECO:0007669"/>
    <property type="project" value="InterPro"/>
</dbReference>
<name>B7S8J6_9HYME</name>
<dbReference type="SUPFAM" id="SSF52799">
    <property type="entry name" value="(Phosphotyrosine protein) phosphatases II"/>
    <property type="match status" value="1"/>
</dbReference>
<dbReference type="CDD" id="cd00047">
    <property type="entry name" value="PTPc"/>
    <property type="match status" value="1"/>
</dbReference>